<evidence type="ECO:0000313" key="3">
    <source>
        <dbReference type="Proteomes" id="UP000249614"/>
    </source>
</evidence>
<accession>A0A2W6IVN9</accession>
<protein>
    <recommendedName>
        <fullName evidence="4">Spore coat protein U domain-containing protein</fullName>
    </recommendedName>
</protein>
<feature type="signal peptide" evidence="1">
    <location>
        <begin position="1"/>
        <end position="21"/>
    </location>
</feature>
<keyword evidence="1" id="KW-0732">Signal</keyword>
<comment type="caution">
    <text evidence="2">The sequence shown here is derived from an EMBL/GenBank/DDBJ whole genome shotgun (WGS) entry which is preliminary data.</text>
</comment>
<evidence type="ECO:0000256" key="1">
    <source>
        <dbReference type="SAM" id="SignalP"/>
    </source>
</evidence>
<organism evidence="2 3">
    <name type="scientific">Stenotrophomonas maltophilia</name>
    <name type="common">Pseudomonas maltophilia</name>
    <name type="synonym">Xanthomonas maltophilia</name>
    <dbReference type="NCBI Taxonomy" id="40324"/>
    <lineage>
        <taxon>Bacteria</taxon>
        <taxon>Pseudomonadati</taxon>
        <taxon>Pseudomonadota</taxon>
        <taxon>Gammaproteobacteria</taxon>
        <taxon>Lysobacterales</taxon>
        <taxon>Lysobacteraceae</taxon>
        <taxon>Stenotrophomonas</taxon>
        <taxon>Stenotrophomonas maltophilia group</taxon>
    </lineage>
</organism>
<evidence type="ECO:0000313" key="2">
    <source>
        <dbReference type="EMBL" id="PZS87945.1"/>
    </source>
</evidence>
<reference evidence="2 3" key="1">
    <citation type="submission" date="2016-05" db="EMBL/GenBank/DDBJ databases">
        <authorList>
            <person name="Lavstsen T."/>
            <person name="Jespersen J.S."/>
        </authorList>
    </citation>
    <scope>NUCLEOTIDE SEQUENCE [LARGE SCALE GENOMIC DNA]</scope>
    <source>
        <strain evidence="2 3">SM-5815</strain>
    </source>
</reference>
<dbReference type="EMBL" id="LXXM01000221">
    <property type="protein sequence ID" value="PZS87945.1"/>
    <property type="molecule type" value="Genomic_DNA"/>
</dbReference>
<dbReference type="AlphaFoldDB" id="A0A2W6IVN9"/>
<evidence type="ECO:0008006" key="4">
    <source>
        <dbReference type="Google" id="ProtNLM"/>
    </source>
</evidence>
<feature type="chain" id="PRO_5016098826" description="Spore coat protein U domain-containing protein" evidence="1">
    <location>
        <begin position="22"/>
        <end position="156"/>
    </location>
</feature>
<sequence length="156" mass="16208">MKNLLCASILAALAFAPSAFANSMSGNVTANVESTCEIRAVTDVHAEFGFNVSSTTGNGNILVACNLDANYTLTSPTVDAAGRFTMPSISGHPGAQMEVELRDNTGVPLTSSGAMNRVGTGQSEWVPFSLNFNPAGVLPPVAFYQTTLTFDLTAAL</sequence>
<name>A0A2W6IVN9_STEMA</name>
<dbReference type="Proteomes" id="UP000249614">
    <property type="component" value="Unassembled WGS sequence"/>
</dbReference>
<dbReference type="RefSeq" id="WP_111113567.1">
    <property type="nucleotide sequence ID" value="NZ_LXXM01000221.1"/>
</dbReference>
<proteinExistence type="predicted"/>
<gene>
    <name evidence="2" type="ORF">A7X83_16100</name>
</gene>